<keyword evidence="1" id="KW-0175">Coiled coil</keyword>
<reference evidence="3 4" key="1">
    <citation type="submission" date="2022-12" db="EMBL/GenBank/DDBJ databases">
        <title>Chromosome-level genome of Tegillarca granosa.</title>
        <authorList>
            <person name="Kim J."/>
        </authorList>
    </citation>
    <scope>NUCLEOTIDE SEQUENCE [LARGE SCALE GENOMIC DNA]</scope>
    <source>
        <strain evidence="3">Teg-2019</strain>
        <tissue evidence="3">Adductor muscle</tissue>
    </source>
</reference>
<dbReference type="Proteomes" id="UP001217089">
    <property type="component" value="Unassembled WGS sequence"/>
</dbReference>
<organism evidence="3 4">
    <name type="scientific">Tegillarca granosa</name>
    <name type="common">Malaysian cockle</name>
    <name type="synonym">Anadara granosa</name>
    <dbReference type="NCBI Taxonomy" id="220873"/>
    <lineage>
        <taxon>Eukaryota</taxon>
        <taxon>Metazoa</taxon>
        <taxon>Spiralia</taxon>
        <taxon>Lophotrochozoa</taxon>
        <taxon>Mollusca</taxon>
        <taxon>Bivalvia</taxon>
        <taxon>Autobranchia</taxon>
        <taxon>Pteriomorphia</taxon>
        <taxon>Arcoida</taxon>
        <taxon>Arcoidea</taxon>
        <taxon>Arcidae</taxon>
        <taxon>Tegillarca</taxon>
    </lineage>
</organism>
<protein>
    <submittedName>
        <fullName evidence="3">Uncharacterized protein</fullName>
    </submittedName>
</protein>
<feature type="compositionally biased region" description="Polar residues" evidence="2">
    <location>
        <begin position="1"/>
        <end position="17"/>
    </location>
</feature>
<dbReference type="EMBL" id="JARBDR010000923">
    <property type="protein sequence ID" value="KAJ8298489.1"/>
    <property type="molecule type" value="Genomic_DNA"/>
</dbReference>
<comment type="caution">
    <text evidence="3">The sequence shown here is derived from an EMBL/GenBank/DDBJ whole genome shotgun (WGS) entry which is preliminary data.</text>
</comment>
<name>A0ABQ9DYV8_TEGGR</name>
<evidence type="ECO:0000313" key="3">
    <source>
        <dbReference type="EMBL" id="KAJ8298489.1"/>
    </source>
</evidence>
<evidence type="ECO:0000256" key="1">
    <source>
        <dbReference type="SAM" id="Coils"/>
    </source>
</evidence>
<gene>
    <name evidence="3" type="ORF">KUTeg_025020</name>
</gene>
<sequence length="307" mass="36270">MSYQSDSRENAGTTSKDSTPERRTKSRTRVATREEMLVEPEKPTELRKLLNVLNAFLQNEFDLVGAKEEYDALMRNCNLKTKVEAEDRQFPRIKNPTKSRENNDYYREKYKRLVTEREQYQSYESTLYTEIEKLKMEIENKNTEIEYLKSESKKINEGHDSSRDAKTIEILMKENDKLKQKVDETEEASRELRKEYAEWLKTMSTMEKGSATELAQLKKELTDYKSREEEYKKRLKEEQKKTKSAEVAKMEALTRLSKEMGTKLNDNNPDIADLSDPNRATKLAEMYSEIYDNEWTDALEELETYES</sequence>
<evidence type="ECO:0000256" key="2">
    <source>
        <dbReference type="SAM" id="MobiDB-lite"/>
    </source>
</evidence>
<accession>A0ABQ9DYV8</accession>
<keyword evidence="4" id="KW-1185">Reference proteome</keyword>
<dbReference type="Gene3D" id="1.10.287.1490">
    <property type="match status" value="1"/>
</dbReference>
<feature type="region of interest" description="Disordered" evidence="2">
    <location>
        <begin position="1"/>
        <end position="39"/>
    </location>
</feature>
<evidence type="ECO:0000313" key="4">
    <source>
        <dbReference type="Proteomes" id="UP001217089"/>
    </source>
</evidence>
<proteinExistence type="predicted"/>
<feature type="coiled-coil region" evidence="1">
    <location>
        <begin position="131"/>
        <end position="248"/>
    </location>
</feature>